<sequence length="143" mass="16561">MALKCRNLRQIAHGCCRSIAFAYDCTPSRIYAGSNLLPREVLARYVVKQRYVHTGSAPGWERKHAKSPMREECNVITVRASSVLWFREARRRRPLERDPFEEWGEGFGARMWYVANAHIGGTGLVWWTGFVTNAYNSFVHQRI</sequence>
<dbReference type="KEGG" id="pbl:PAAG_11046"/>
<protein>
    <submittedName>
        <fullName evidence="1">Uncharacterized protein</fullName>
    </submittedName>
</protein>
<dbReference type="VEuPathDB" id="FungiDB:PAAG_11046"/>
<dbReference type="EMBL" id="KN293992">
    <property type="protein sequence ID" value="KGQ02097.1"/>
    <property type="molecule type" value="Genomic_DNA"/>
</dbReference>
<dbReference type="GeneID" id="26970187"/>
<evidence type="ECO:0000313" key="1">
    <source>
        <dbReference type="EMBL" id="KGQ02097.1"/>
    </source>
</evidence>
<keyword evidence="2" id="KW-1185">Reference proteome</keyword>
<dbReference type="RefSeq" id="XP_015703561.1">
    <property type="nucleotide sequence ID" value="XM_015846757.1"/>
</dbReference>
<dbReference type="HOGENOM" id="CLU_1806770_0_0_1"/>
<accession>A0A0A2V6Z5</accession>
<dbReference type="Proteomes" id="UP000002059">
    <property type="component" value="Partially assembled WGS sequence"/>
</dbReference>
<proteinExistence type="predicted"/>
<reference evidence="1 2" key="1">
    <citation type="journal article" date="2011" name="PLoS Genet.">
        <title>Comparative genomic analysis of human fungal pathogens causing paracoccidioidomycosis.</title>
        <authorList>
            <person name="Desjardins C.A."/>
            <person name="Champion M.D."/>
            <person name="Holder J.W."/>
            <person name="Muszewska A."/>
            <person name="Goldberg J."/>
            <person name="Bailao A.M."/>
            <person name="Brigido M.M."/>
            <person name="Ferreira M.E."/>
            <person name="Garcia A.M."/>
            <person name="Grynberg M."/>
            <person name="Gujja S."/>
            <person name="Heiman D.I."/>
            <person name="Henn M.R."/>
            <person name="Kodira C.D."/>
            <person name="Leon-Narvaez H."/>
            <person name="Longo L.V."/>
            <person name="Ma L.J."/>
            <person name="Malavazi I."/>
            <person name="Matsuo A.L."/>
            <person name="Morais F.V."/>
            <person name="Pereira M."/>
            <person name="Rodriguez-Brito S."/>
            <person name="Sakthikumar S."/>
            <person name="Salem-Izacc S.M."/>
            <person name="Sykes S.M."/>
            <person name="Teixeira M.M."/>
            <person name="Vallejo M.C."/>
            <person name="Walter M.E."/>
            <person name="Yandava C."/>
            <person name="Young S."/>
            <person name="Zeng Q."/>
            <person name="Zucker J."/>
            <person name="Felipe M.S."/>
            <person name="Goldman G.H."/>
            <person name="Haas B.J."/>
            <person name="McEwen J.G."/>
            <person name="Nino-Vega G."/>
            <person name="Puccia R."/>
            <person name="San-Blas G."/>
            <person name="Soares C.M."/>
            <person name="Birren B.W."/>
            <person name="Cuomo C.A."/>
        </authorList>
    </citation>
    <scope>NUCLEOTIDE SEQUENCE [LARGE SCALE GENOMIC DNA]</scope>
    <source>
        <strain evidence="2">ATCC MYA-826 / Pb01</strain>
    </source>
</reference>
<dbReference type="AlphaFoldDB" id="A0A0A2V6Z5"/>
<evidence type="ECO:0000313" key="2">
    <source>
        <dbReference type="Proteomes" id="UP000002059"/>
    </source>
</evidence>
<gene>
    <name evidence="1" type="ORF">PAAG_11046</name>
</gene>
<organism evidence="1 2">
    <name type="scientific">Paracoccidioides lutzii (strain ATCC MYA-826 / Pb01)</name>
    <name type="common">Paracoccidioides brasiliensis</name>
    <dbReference type="NCBI Taxonomy" id="502779"/>
    <lineage>
        <taxon>Eukaryota</taxon>
        <taxon>Fungi</taxon>
        <taxon>Dikarya</taxon>
        <taxon>Ascomycota</taxon>
        <taxon>Pezizomycotina</taxon>
        <taxon>Eurotiomycetes</taxon>
        <taxon>Eurotiomycetidae</taxon>
        <taxon>Onygenales</taxon>
        <taxon>Ajellomycetaceae</taxon>
        <taxon>Paracoccidioides</taxon>
    </lineage>
</organism>
<name>A0A0A2V6Z5_PARBA</name>